<protein>
    <submittedName>
        <fullName evidence="1">Uncharacterized protein</fullName>
    </submittedName>
</protein>
<proteinExistence type="predicted"/>
<dbReference type="OrthoDB" id="2453136at2"/>
<dbReference type="InterPro" id="IPR054233">
    <property type="entry name" value="DUF6958"/>
</dbReference>
<accession>A0A3S3P206</accession>
<gene>
    <name evidence="1" type="ORF">D8Y23_15225</name>
</gene>
<sequence length="100" mass="10999">MFNSTRPGGLDGWTIAVEQYDLLVAVILEVIDAFSDEDGSVPLQVIVDEAQRRLGTHSAFPGGRLSNYVRYTKVDLEARGVVERVPRSSPQRVRRVGDGA</sequence>
<dbReference type="AlphaFoldDB" id="A0A3S3P206"/>
<dbReference type="EMBL" id="RBZY01000081">
    <property type="protein sequence ID" value="RWR15829.1"/>
    <property type="molecule type" value="Genomic_DNA"/>
</dbReference>
<reference evidence="1 2" key="1">
    <citation type="journal article" date="2018" name="Front. Microbiol.">
        <title>Novel Insights Into Bacterial Dimethylsulfoniopropionate Catabolism in the East China Sea.</title>
        <authorList>
            <person name="Liu J."/>
            <person name="Liu J."/>
            <person name="Zhang S.H."/>
            <person name="Liang J."/>
            <person name="Lin H."/>
            <person name="Song D."/>
            <person name="Yang G.P."/>
            <person name="Todd J.D."/>
            <person name="Zhang X.H."/>
        </authorList>
    </citation>
    <scope>NUCLEOTIDE SEQUENCE [LARGE SCALE GENOMIC DNA]</scope>
    <source>
        <strain evidence="1 2">ZYFD042</strain>
    </source>
</reference>
<dbReference type="Pfam" id="PF22278">
    <property type="entry name" value="DUF6958"/>
    <property type="match status" value="1"/>
</dbReference>
<evidence type="ECO:0000313" key="2">
    <source>
        <dbReference type="Proteomes" id="UP000285970"/>
    </source>
</evidence>
<dbReference type="Proteomes" id="UP000285970">
    <property type="component" value="Unassembled WGS sequence"/>
</dbReference>
<evidence type="ECO:0000313" key="1">
    <source>
        <dbReference type="EMBL" id="RWR15829.1"/>
    </source>
</evidence>
<name>A0A3S3P206_9MICO</name>
<comment type="caution">
    <text evidence="1">The sequence shown here is derived from an EMBL/GenBank/DDBJ whole genome shotgun (WGS) entry which is preliminary data.</text>
</comment>
<organism evidence="1 2">
    <name type="scientific">Microbacterium enclense</name>
    <dbReference type="NCBI Taxonomy" id="993073"/>
    <lineage>
        <taxon>Bacteria</taxon>
        <taxon>Bacillati</taxon>
        <taxon>Actinomycetota</taxon>
        <taxon>Actinomycetes</taxon>
        <taxon>Micrococcales</taxon>
        <taxon>Microbacteriaceae</taxon>
        <taxon>Microbacterium</taxon>
    </lineage>
</organism>